<dbReference type="GO" id="GO:0003871">
    <property type="term" value="F:5-methyltetrahydropteroyltriglutamate-homocysteine S-methyltransferase activity"/>
    <property type="evidence" value="ECO:0007669"/>
    <property type="project" value="InterPro"/>
</dbReference>
<evidence type="ECO:0000256" key="1">
    <source>
        <dbReference type="ARBA" id="ARBA00001947"/>
    </source>
</evidence>
<proteinExistence type="predicted"/>
<dbReference type="GO" id="GO:0009086">
    <property type="term" value="P:methionine biosynthetic process"/>
    <property type="evidence" value="ECO:0007669"/>
    <property type="project" value="InterPro"/>
</dbReference>
<dbReference type="Gene3D" id="3.20.20.210">
    <property type="match status" value="1"/>
</dbReference>
<keyword evidence="2" id="KW-0479">Metal-binding</keyword>
<evidence type="ECO:0000313" key="5">
    <source>
        <dbReference type="EMBL" id="MBI3013857.1"/>
    </source>
</evidence>
<comment type="cofactor">
    <cofactor evidence="1">
        <name>Zn(2+)</name>
        <dbReference type="ChEBI" id="CHEBI:29105"/>
    </cofactor>
</comment>
<reference evidence="5" key="1">
    <citation type="submission" date="2020-07" db="EMBL/GenBank/DDBJ databases">
        <title>Huge and variable diversity of episymbiotic CPR bacteria and DPANN archaea in groundwater ecosystems.</title>
        <authorList>
            <person name="He C.Y."/>
            <person name="Keren R."/>
            <person name="Whittaker M."/>
            <person name="Farag I.F."/>
            <person name="Doudna J."/>
            <person name="Cate J.H.D."/>
            <person name="Banfield J.F."/>
        </authorList>
    </citation>
    <scope>NUCLEOTIDE SEQUENCE</scope>
    <source>
        <strain evidence="5">NC_groundwater_717_Ag_S-0.2um_59_8</strain>
    </source>
</reference>
<dbReference type="GO" id="GO:0008270">
    <property type="term" value="F:zinc ion binding"/>
    <property type="evidence" value="ECO:0007669"/>
    <property type="project" value="InterPro"/>
</dbReference>
<accession>A0A932GMN4</accession>
<comment type="caution">
    <text evidence="5">The sequence shown here is derived from an EMBL/GenBank/DDBJ whole genome shotgun (WGS) entry which is preliminary data.</text>
</comment>
<sequence length="320" mass="35752">MIRTTVVGGYPKTIGDQKLRRALREADRQGPGALDQTYKEVTRLTIEEQAGLGLDLVSDGCVRWDDEVTYLAKGLAGVTVNGLVRYFDTNVYYRKPIAQGKVSWKAPVLVSDFQFASSCSPVPIKVIVTGPFTLSKLSSAPAYPREDDFLEDLSTSLNAELLTLQAQGVKFLHVNEPAILQFPEEMPRFQRAMKRLFEGIRASTTLYFYFGDATPVLNDLLDFPVEEVGFDFTYTPDAARLLKGRSLDRRFLAGIMDARNTRLESRDEIFQALEQILTAVKPGSLSVAPSANLEFLPLDRCRNKVRNLVTLVREFEGVKG</sequence>
<evidence type="ECO:0000256" key="3">
    <source>
        <dbReference type="ARBA" id="ARBA00022833"/>
    </source>
</evidence>
<protein>
    <recommendedName>
        <fullName evidence="4">Cobalamin-independent methionine synthase MetE C-terminal/archaeal domain-containing protein</fullName>
    </recommendedName>
</protein>
<dbReference type="Pfam" id="PF01717">
    <property type="entry name" value="Meth_synt_2"/>
    <property type="match status" value="1"/>
</dbReference>
<dbReference type="AlphaFoldDB" id="A0A932GMN4"/>
<feature type="domain" description="Cobalamin-independent methionine synthase MetE C-terminal/archaeal" evidence="4">
    <location>
        <begin position="3"/>
        <end position="311"/>
    </location>
</feature>
<evidence type="ECO:0000313" key="6">
    <source>
        <dbReference type="Proteomes" id="UP000741360"/>
    </source>
</evidence>
<name>A0A932GMN4_UNCTE</name>
<dbReference type="SUPFAM" id="SSF51726">
    <property type="entry name" value="UROD/MetE-like"/>
    <property type="match status" value="1"/>
</dbReference>
<evidence type="ECO:0000256" key="2">
    <source>
        <dbReference type="ARBA" id="ARBA00022723"/>
    </source>
</evidence>
<organism evidence="5 6">
    <name type="scientific">Tectimicrobiota bacterium</name>
    <dbReference type="NCBI Taxonomy" id="2528274"/>
    <lineage>
        <taxon>Bacteria</taxon>
        <taxon>Pseudomonadati</taxon>
        <taxon>Nitrospinota/Tectimicrobiota group</taxon>
        <taxon>Candidatus Tectimicrobiota</taxon>
    </lineage>
</organism>
<dbReference type="EMBL" id="JACPSX010000035">
    <property type="protein sequence ID" value="MBI3013857.1"/>
    <property type="molecule type" value="Genomic_DNA"/>
</dbReference>
<keyword evidence="3" id="KW-0862">Zinc</keyword>
<gene>
    <name evidence="5" type="ORF">HYY65_02050</name>
</gene>
<dbReference type="PANTHER" id="PTHR30519">
    <property type="entry name" value="5-METHYLTETRAHYDROPTEROYLTRIGLUTAMATE--HOMOCYSTEINE METHYLTRANSFERASE"/>
    <property type="match status" value="1"/>
</dbReference>
<dbReference type="Proteomes" id="UP000741360">
    <property type="component" value="Unassembled WGS sequence"/>
</dbReference>
<evidence type="ECO:0000259" key="4">
    <source>
        <dbReference type="Pfam" id="PF01717"/>
    </source>
</evidence>
<dbReference type="InterPro" id="IPR002629">
    <property type="entry name" value="Met_Synth_C/arc"/>
</dbReference>
<dbReference type="InterPro" id="IPR038071">
    <property type="entry name" value="UROD/MetE-like_sf"/>
</dbReference>